<evidence type="ECO:0000256" key="2">
    <source>
        <dbReference type="SAM" id="MobiDB-lite"/>
    </source>
</evidence>
<reference evidence="4" key="1">
    <citation type="submission" date="2021-11" db="EMBL/GenBank/DDBJ databases">
        <title>Description of novel Chryseobacterium species.</title>
        <authorList>
            <person name="Saticioglu I.B."/>
            <person name="Ay H."/>
            <person name="Altun S."/>
            <person name="Duman M."/>
        </authorList>
    </citation>
    <scope>NUCLEOTIDE SEQUENCE</scope>
    <source>
        <strain evidence="4">C-39</strain>
    </source>
</reference>
<dbReference type="Proteomes" id="UP000603715">
    <property type="component" value="Unassembled WGS sequence"/>
</dbReference>
<protein>
    <submittedName>
        <fullName evidence="4">Uncharacterized protein</fullName>
    </submittedName>
</protein>
<dbReference type="EMBL" id="JAJJML010000002">
    <property type="protein sequence ID" value="MCC9037050.1"/>
    <property type="molecule type" value="Genomic_DNA"/>
</dbReference>
<organism evidence="4 7">
    <name type="scientific">Chryseobacterium muglaense</name>
    <dbReference type="NCBI Taxonomy" id="2893752"/>
    <lineage>
        <taxon>Bacteria</taxon>
        <taxon>Pseudomonadati</taxon>
        <taxon>Bacteroidota</taxon>
        <taxon>Flavobacteriia</taxon>
        <taxon>Flavobacteriales</taxon>
        <taxon>Weeksellaceae</taxon>
        <taxon>Chryseobacterium group</taxon>
        <taxon>Chryseobacterium</taxon>
    </lineage>
</organism>
<proteinExistence type="predicted"/>
<keyword evidence="1" id="KW-0175">Coiled coil</keyword>
<sequence length="1181" mass="138662">MAKGKSGRAKRRKLERDLAKEKSSSNISGKQIFNSLKYVLNDSQAKSLFNSLSKERINEVKGNLTPKTYFELRKSGNHSSKDEFAKEIIWYTNELLDYQNEINEFLNLESKFECSFLAGNYKDSSLILDEIETKICVSQWSIEKRLLIAEYETGFKKNKEVLANIILTDNDPITNLLSKYQSIRIEKKLSFFKYEEIFNNLLAAYSNSKAREYLCFKLNFFKQGKYYHKGFILSIENSGSIIDKYKSFVQCVLLFISEIERDKSIEDVLKINLGKLLNRINDNRIINSLYAIGETPSFKINSTNELLLNITDNYLEGKYELVLKDLESFFIDNSNNFELYEFYIKSTINLKRTFKNPFPFESFAGKCLEDLNNIFNKNNNTENSLINAIKTYNSIGNINWSYKYFAFVYNEHASKFDLIDINRYSHLNSSYFSSSNALFFKNIDISKIYLSNINESKPSISVDFYEQVNSIINGKSTNKISVSVEPFRAILYYCQGLQVSKNYELALHSYQNLLESSEHKSALEFQHNLLEVVLGILNCLLNLNKLQDAVILVASYNIANSNFSNRLRSDFLLKKIIESDNEDLKKEISTPIVLHQYKSFINPNDIWIAYDEFLFSYDLDYPKEIESIIDEIDKSKTIYFLKNICKQEVFDSSHKFENQDQLDNERIEICSLLTRIDRDNFEEYINEISEINRNLLIRQGIKQIDESKIYVDVKGIKNFLEKDIKESFDRSMNLQTLSLDQIQKLDLNSDNVMIPYYDEPSISNKTEHNTSNLKITSYSRFEQFSDMFLKIRDKFIASNEFGIDTYLSMRIRHGTLLGEIRSVFENYYLITKKEDTSKDYKDNLYWQKLLTKSELGLSTHFNKTMSDFSQKIDAISDELKNKKLQIRTEKKESEGYFDYSYNSKELLQVFKKRIASIDNYEMFFEEIIAILWERTESNLTRIREDISENIKEFMVSSLVNLSKEVEAIFDKNEHPEVNELIRNITLCQTDIKNELDKIAAWFRRTNSKTINEFYIQLPIDSTLTTLKRLFKEYQNLDIKFNINCIIKFEGENFPHFCYIFQNLMHNIIEHSELNCEDLKVNVTINVFENEISIIILNNFSSNINVESRNVEIQKTRDLLLQSYDNDKIRAEKGTGYLKIQKTLKSDLLRESFKIVIDPVDESRTYRTEINFNLNHLQKLDQ</sequence>
<gene>
    <name evidence="3" type="ORF">IEW27_15260</name>
    <name evidence="4" type="ORF">LNP80_12305</name>
    <name evidence="5" type="ORF">LNP80_22830</name>
</gene>
<evidence type="ECO:0000313" key="7">
    <source>
        <dbReference type="Proteomes" id="UP001107960"/>
    </source>
</evidence>
<reference evidence="3" key="3">
    <citation type="submission" date="2024-05" db="EMBL/GenBank/DDBJ databases">
        <title>Description of novel Chryseobacterium sp. strain C-2.</title>
        <authorList>
            <person name="Saticioglu I.B."/>
        </authorList>
    </citation>
    <scope>NUCLEOTIDE SEQUENCE</scope>
    <source>
        <strain evidence="3">C-2</strain>
    </source>
</reference>
<reference evidence="6" key="2">
    <citation type="submission" date="2023-07" db="EMBL/GenBank/DDBJ databases">
        <title>Description of novel Chryseobacterium sp. strain C-2.</title>
        <authorList>
            <person name="Saticioglu I.B."/>
        </authorList>
    </citation>
    <scope>NUCLEOTIDE SEQUENCE [LARGE SCALE GENOMIC DNA]</scope>
    <source>
        <strain evidence="6">C-2</strain>
    </source>
</reference>
<feature type="region of interest" description="Disordered" evidence="2">
    <location>
        <begin position="1"/>
        <end position="22"/>
    </location>
</feature>
<feature type="compositionally biased region" description="Basic residues" evidence="2">
    <location>
        <begin position="1"/>
        <end position="13"/>
    </location>
</feature>
<keyword evidence="6" id="KW-1185">Reference proteome</keyword>
<evidence type="ECO:0000256" key="1">
    <source>
        <dbReference type="SAM" id="Coils"/>
    </source>
</evidence>
<evidence type="ECO:0000313" key="5">
    <source>
        <dbReference type="EMBL" id="MCC9037050.1"/>
    </source>
</evidence>
<dbReference type="EMBL" id="JACXXP010000022">
    <property type="protein sequence ID" value="MBD3905944.1"/>
    <property type="molecule type" value="Genomic_DNA"/>
</dbReference>
<evidence type="ECO:0000313" key="6">
    <source>
        <dbReference type="Proteomes" id="UP000603715"/>
    </source>
</evidence>
<dbReference type="Proteomes" id="UP001107960">
    <property type="component" value="Unassembled WGS sequence"/>
</dbReference>
<feature type="coiled-coil region" evidence="1">
    <location>
        <begin position="865"/>
        <end position="892"/>
    </location>
</feature>
<dbReference type="RefSeq" id="WP_191180371.1">
    <property type="nucleotide sequence ID" value="NZ_JACXXP010000022.1"/>
</dbReference>
<evidence type="ECO:0000313" key="4">
    <source>
        <dbReference type="EMBL" id="MCC9035028.1"/>
    </source>
</evidence>
<accession>A0A9Q3UW02</accession>
<dbReference type="EMBL" id="JAJJML010000001">
    <property type="protein sequence ID" value="MCC9035028.1"/>
    <property type="molecule type" value="Genomic_DNA"/>
</dbReference>
<comment type="caution">
    <text evidence="4">The sequence shown here is derived from an EMBL/GenBank/DDBJ whole genome shotgun (WGS) entry which is preliminary data.</text>
</comment>
<dbReference type="AlphaFoldDB" id="A0A9Q3UW02"/>
<name>A0A9Q3UW02_9FLAO</name>
<evidence type="ECO:0000313" key="3">
    <source>
        <dbReference type="EMBL" id="MBD3905944.1"/>
    </source>
</evidence>